<dbReference type="PROSITE" id="PS51257">
    <property type="entry name" value="PROKAR_LIPOPROTEIN"/>
    <property type="match status" value="1"/>
</dbReference>
<dbReference type="EMBL" id="CP032514">
    <property type="protein sequence ID" value="AYD90605.1"/>
    <property type="molecule type" value="Genomic_DNA"/>
</dbReference>
<keyword evidence="4" id="KW-1185">Reference proteome</keyword>
<accession>A0ABM6Z626</accession>
<evidence type="ECO:0000256" key="1">
    <source>
        <dbReference type="SAM" id="MobiDB-lite"/>
    </source>
</evidence>
<feature type="domain" description="CAAX prenyl protease 2/Lysostaphin resistance protein A-like" evidence="2">
    <location>
        <begin position="82"/>
        <end position="154"/>
    </location>
</feature>
<name>A0ABM6Z626_9ACTO</name>
<proteinExistence type="predicted"/>
<feature type="region of interest" description="Disordered" evidence="1">
    <location>
        <begin position="165"/>
        <end position="185"/>
    </location>
</feature>
<keyword evidence="3" id="KW-0378">Hydrolase</keyword>
<evidence type="ECO:0000259" key="2">
    <source>
        <dbReference type="Pfam" id="PF02517"/>
    </source>
</evidence>
<sequence length="185" mass="19704">MMRLGAQHQALYYDIPTVLLAAISTGTGCGRTPRLRECNAQLGHIPAGVALGVTFHAVSSTLITRRAPRYRKCVPDPWLVPTAVAEEVIWRASVKHTENAALSLTNSVLFGTTHLHLGGWKAAAHMALFGIAAELCARAAGLPTAMAFHVAYNISQLSAQHVASTQSRRGQPLLGTHAPARQGRG</sequence>
<reference evidence="3 4" key="1">
    <citation type="submission" date="2018-09" db="EMBL/GenBank/DDBJ databases">
        <authorList>
            <person name="Li J."/>
        </authorList>
    </citation>
    <scope>NUCLEOTIDE SEQUENCE [LARGE SCALE GENOMIC DNA]</scope>
    <source>
        <strain evidence="3 4">2129</strain>
    </source>
</reference>
<keyword evidence="3" id="KW-0482">Metalloprotease</keyword>
<dbReference type="Pfam" id="PF02517">
    <property type="entry name" value="Rce1-like"/>
    <property type="match status" value="1"/>
</dbReference>
<dbReference type="Proteomes" id="UP000273001">
    <property type="component" value="Chromosome"/>
</dbReference>
<organism evidence="3 4">
    <name type="scientific">Actinomyces lilanjuaniae</name>
    <dbReference type="NCBI Taxonomy" id="2321394"/>
    <lineage>
        <taxon>Bacteria</taxon>
        <taxon>Bacillati</taxon>
        <taxon>Actinomycetota</taxon>
        <taxon>Actinomycetes</taxon>
        <taxon>Actinomycetales</taxon>
        <taxon>Actinomycetaceae</taxon>
        <taxon>Actinomyces</taxon>
    </lineage>
</organism>
<keyword evidence="3" id="KW-0645">Protease</keyword>
<dbReference type="GO" id="GO:0008237">
    <property type="term" value="F:metallopeptidase activity"/>
    <property type="evidence" value="ECO:0007669"/>
    <property type="project" value="UniProtKB-KW"/>
</dbReference>
<evidence type="ECO:0000313" key="4">
    <source>
        <dbReference type="Proteomes" id="UP000273001"/>
    </source>
</evidence>
<gene>
    <name evidence="3" type="ORF">D5R93_12445</name>
</gene>
<protein>
    <submittedName>
        <fullName evidence="3">CPBP family intramembrane metalloprotease</fullName>
    </submittedName>
</protein>
<evidence type="ECO:0000313" key="3">
    <source>
        <dbReference type="EMBL" id="AYD90605.1"/>
    </source>
</evidence>
<dbReference type="InterPro" id="IPR003675">
    <property type="entry name" value="Rce1/LyrA-like_dom"/>
</dbReference>